<dbReference type="InterPro" id="IPR004370">
    <property type="entry name" value="4-OT-like_dom"/>
</dbReference>
<evidence type="ECO:0000259" key="3">
    <source>
        <dbReference type="Pfam" id="PF01361"/>
    </source>
</evidence>
<dbReference type="NCBIfam" id="NF002571">
    <property type="entry name" value="PRK02220.1"/>
    <property type="match status" value="1"/>
</dbReference>
<dbReference type="Pfam" id="PF01361">
    <property type="entry name" value="Tautomerase"/>
    <property type="match status" value="1"/>
</dbReference>
<proteinExistence type="inferred from homology"/>
<comment type="similarity">
    <text evidence="1">Belongs to the 4-oxalocrotonate tautomerase family.</text>
</comment>
<sequence>MPYVHIELIEGRSQEQKDALAKDIIESVIKHTGVPRKHVHVIFQDMKPENHYSED</sequence>
<dbReference type="PANTHER" id="PTHR35530">
    <property type="entry name" value="TAUTOMERASE-RELATED"/>
    <property type="match status" value="1"/>
</dbReference>
<dbReference type="SUPFAM" id="SSF55331">
    <property type="entry name" value="Tautomerase/MIF"/>
    <property type="match status" value="1"/>
</dbReference>
<dbReference type="Proteomes" id="UP000562464">
    <property type="component" value="Unassembled WGS sequence"/>
</dbReference>
<dbReference type="Gene3D" id="3.30.429.10">
    <property type="entry name" value="Macrophage Migration Inhibitory Factor"/>
    <property type="match status" value="1"/>
</dbReference>
<comment type="caution">
    <text evidence="4">The sequence shown here is derived from an EMBL/GenBank/DDBJ whole genome shotgun (WGS) entry which is preliminary data.</text>
</comment>
<dbReference type="EC" id="5.3.2.6" evidence="4"/>
<protein>
    <submittedName>
        <fullName evidence="4">4-oxalocrotonate tautomerase</fullName>
        <ecNumber evidence="4">5.3.2.6</ecNumber>
    </submittedName>
</protein>
<dbReference type="InterPro" id="IPR014347">
    <property type="entry name" value="Tautomerase/MIF_sf"/>
</dbReference>
<feature type="domain" description="4-oxalocrotonate tautomerase-like" evidence="3">
    <location>
        <begin position="2"/>
        <end position="53"/>
    </location>
</feature>
<dbReference type="EMBL" id="JACHHV010000019">
    <property type="protein sequence ID" value="MBB5888273.1"/>
    <property type="molecule type" value="Genomic_DNA"/>
</dbReference>
<keyword evidence="5" id="KW-1185">Reference proteome</keyword>
<gene>
    <name evidence="4" type="ORF">HNQ37_001166</name>
</gene>
<dbReference type="GO" id="GO:0016853">
    <property type="term" value="F:isomerase activity"/>
    <property type="evidence" value="ECO:0007669"/>
    <property type="project" value="UniProtKB-KW"/>
</dbReference>
<evidence type="ECO:0000256" key="1">
    <source>
        <dbReference type="ARBA" id="ARBA00006723"/>
    </source>
</evidence>
<organism evidence="4 5">
    <name type="scientific">Lactovum miscens</name>
    <dbReference type="NCBI Taxonomy" id="190387"/>
    <lineage>
        <taxon>Bacteria</taxon>
        <taxon>Bacillati</taxon>
        <taxon>Bacillota</taxon>
        <taxon>Bacilli</taxon>
        <taxon>Lactobacillales</taxon>
        <taxon>Streptococcaceae</taxon>
        <taxon>Lactovum</taxon>
    </lineage>
</organism>
<keyword evidence="2 4" id="KW-0413">Isomerase</keyword>
<evidence type="ECO:0000256" key="2">
    <source>
        <dbReference type="ARBA" id="ARBA00023235"/>
    </source>
</evidence>
<evidence type="ECO:0000313" key="5">
    <source>
        <dbReference type="Proteomes" id="UP000562464"/>
    </source>
</evidence>
<reference evidence="4 5" key="1">
    <citation type="submission" date="2020-08" db="EMBL/GenBank/DDBJ databases">
        <title>Genomic Encyclopedia of Type Strains, Phase IV (KMG-IV): sequencing the most valuable type-strain genomes for metagenomic binning, comparative biology and taxonomic classification.</title>
        <authorList>
            <person name="Goeker M."/>
        </authorList>
    </citation>
    <scope>NUCLEOTIDE SEQUENCE [LARGE SCALE GENOMIC DNA]</scope>
    <source>
        <strain evidence="4 5">DSM 14925</strain>
    </source>
</reference>
<dbReference type="RefSeq" id="WP_183540183.1">
    <property type="nucleotide sequence ID" value="NZ_JACHHV010000019.1"/>
</dbReference>
<name>A0A841C643_9LACT</name>
<evidence type="ECO:0000313" key="4">
    <source>
        <dbReference type="EMBL" id="MBB5888273.1"/>
    </source>
</evidence>
<dbReference type="PANTHER" id="PTHR35530:SF1">
    <property type="entry name" value="2-HYDROXYMUCONATE TAUTOMERASE"/>
    <property type="match status" value="1"/>
</dbReference>
<dbReference type="AlphaFoldDB" id="A0A841C643"/>
<accession>A0A841C643</accession>